<feature type="non-terminal residue" evidence="1">
    <location>
        <position position="1"/>
    </location>
</feature>
<name>A0ABD0PGV5_CIRMR</name>
<evidence type="ECO:0000313" key="1">
    <source>
        <dbReference type="EMBL" id="KAL0172901.1"/>
    </source>
</evidence>
<proteinExistence type="predicted"/>
<organism evidence="1 2">
    <name type="scientific">Cirrhinus mrigala</name>
    <name type="common">Mrigala</name>
    <dbReference type="NCBI Taxonomy" id="683832"/>
    <lineage>
        <taxon>Eukaryota</taxon>
        <taxon>Metazoa</taxon>
        <taxon>Chordata</taxon>
        <taxon>Craniata</taxon>
        <taxon>Vertebrata</taxon>
        <taxon>Euteleostomi</taxon>
        <taxon>Actinopterygii</taxon>
        <taxon>Neopterygii</taxon>
        <taxon>Teleostei</taxon>
        <taxon>Ostariophysi</taxon>
        <taxon>Cypriniformes</taxon>
        <taxon>Cyprinidae</taxon>
        <taxon>Labeoninae</taxon>
        <taxon>Labeonini</taxon>
        <taxon>Cirrhinus</taxon>
    </lineage>
</organism>
<dbReference type="Gene3D" id="2.60.40.10">
    <property type="entry name" value="Immunoglobulins"/>
    <property type="match status" value="1"/>
</dbReference>
<dbReference type="Proteomes" id="UP001529510">
    <property type="component" value="Unassembled WGS sequence"/>
</dbReference>
<sequence>NSTRWRVRKYTDRYGLEDCSSSELGSQTGSSCTIRSTTQYDTGVYWCESESGEKNHPVNITVHC</sequence>
<dbReference type="InterPro" id="IPR036179">
    <property type="entry name" value="Ig-like_dom_sf"/>
</dbReference>
<evidence type="ECO:0008006" key="3">
    <source>
        <dbReference type="Google" id="ProtNLM"/>
    </source>
</evidence>
<comment type="caution">
    <text evidence="1">The sequence shown here is derived from an EMBL/GenBank/DDBJ whole genome shotgun (WGS) entry which is preliminary data.</text>
</comment>
<reference evidence="1 2" key="1">
    <citation type="submission" date="2024-05" db="EMBL/GenBank/DDBJ databases">
        <title>Genome sequencing and assembly of Indian major carp, Cirrhinus mrigala (Hamilton, 1822).</title>
        <authorList>
            <person name="Mohindra V."/>
            <person name="Chowdhury L.M."/>
            <person name="Lal K."/>
            <person name="Jena J.K."/>
        </authorList>
    </citation>
    <scope>NUCLEOTIDE SEQUENCE [LARGE SCALE GENOMIC DNA]</scope>
    <source>
        <strain evidence="1">CM1030</strain>
        <tissue evidence="1">Blood</tissue>
    </source>
</reference>
<keyword evidence="2" id="KW-1185">Reference proteome</keyword>
<protein>
    <recommendedName>
        <fullName evidence="3">Ig-like domain-containing protein</fullName>
    </recommendedName>
</protein>
<accession>A0ABD0PGV5</accession>
<gene>
    <name evidence="1" type="ORF">M9458_033212</name>
</gene>
<dbReference type="EMBL" id="JAMKFB020000016">
    <property type="protein sequence ID" value="KAL0172901.1"/>
    <property type="molecule type" value="Genomic_DNA"/>
</dbReference>
<evidence type="ECO:0000313" key="2">
    <source>
        <dbReference type="Proteomes" id="UP001529510"/>
    </source>
</evidence>
<dbReference type="InterPro" id="IPR013783">
    <property type="entry name" value="Ig-like_fold"/>
</dbReference>
<dbReference type="SUPFAM" id="SSF48726">
    <property type="entry name" value="Immunoglobulin"/>
    <property type="match status" value="1"/>
</dbReference>
<dbReference type="AlphaFoldDB" id="A0ABD0PGV5"/>
<feature type="non-terminal residue" evidence="1">
    <location>
        <position position="64"/>
    </location>
</feature>